<organism evidence="1 2">
    <name type="scientific">Deinococcus multiflagellatus</name>
    <dbReference type="NCBI Taxonomy" id="1656887"/>
    <lineage>
        <taxon>Bacteria</taxon>
        <taxon>Thermotogati</taxon>
        <taxon>Deinococcota</taxon>
        <taxon>Deinococci</taxon>
        <taxon>Deinococcales</taxon>
        <taxon>Deinococcaceae</taxon>
        <taxon>Deinococcus</taxon>
    </lineage>
</organism>
<reference evidence="2" key="1">
    <citation type="journal article" date="2019" name="Int. J. Syst. Evol. Microbiol.">
        <title>The Global Catalogue of Microorganisms (GCM) 10K type strain sequencing project: providing services to taxonomists for standard genome sequencing and annotation.</title>
        <authorList>
            <consortium name="The Broad Institute Genomics Platform"/>
            <consortium name="The Broad Institute Genome Sequencing Center for Infectious Disease"/>
            <person name="Wu L."/>
            <person name="Ma J."/>
        </authorList>
    </citation>
    <scope>NUCLEOTIDE SEQUENCE [LARGE SCALE GENOMIC DNA]</scope>
    <source>
        <strain evidence="2">CCUG 63830</strain>
    </source>
</reference>
<protein>
    <submittedName>
        <fullName evidence="1">Uncharacterized protein</fullName>
    </submittedName>
</protein>
<evidence type="ECO:0000313" key="2">
    <source>
        <dbReference type="Proteomes" id="UP001596317"/>
    </source>
</evidence>
<dbReference type="EMBL" id="JBHSWB010000001">
    <property type="protein sequence ID" value="MFC6658979.1"/>
    <property type="molecule type" value="Genomic_DNA"/>
</dbReference>
<evidence type="ECO:0000313" key="1">
    <source>
        <dbReference type="EMBL" id="MFC6658979.1"/>
    </source>
</evidence>
<sequence>MNGGETAQRVGEVRAASLAQRRRVAEMRARQHVGAAGWAQSSALDAIVRAGREGLAATDALRQVMHLTTEQLRALPLSDAAGEQATQARALRQLLESGEAQLTAAQALDALVCEALGDVADTPLDEVNVRRLKDIHARVQQQVAALDTLVQAAQVQAQTLEQVSELSRVSAEFHDKVAGLGQLSAHEEAEALGEAGEQVVTRLTQLDDAPRPRWRP</sequence>
<name>A0ABW1ZF15_9DEIO</name>
<dbReference type="RefSeq" id="WP_380053404.1">
    <property type="nucleotide sequence ID" value="NZ_JBHSWB010000001.1"/>
</dbReference>
<comment type="caution">
    <text evidence="1">The sequence shown here is derived from an EMBL/GenBank/DDBJ whole genome shotgun (WGS) entry which is preliminary data.</text>
</comment>
<gene>
    <name evidence="1" type="ORF">ACFP90_00320</name>
</gene>
<proteinExistence type="predicted"/>
<dbReference type="Proteomes" id="UP001596317">
    <property type="component" value="Unassembled WGS sequence"/>
</dbReference>
<keyword evidence="2" id="KW-1185">Reference proteome</keyword>
<accession>A0ABW1ZF15</accession>